<comment type="caution">
    <text evidence="1">The sequence shown here is derived from an EMBL/GenBank/DDBJ whole genome shotgun (WGS) entry which is preliminary data.</text>
</comment>
<evidence type="ECO:0008006" key="3">
    <source>
        <dbReference type="Google" id="ProtNLM"/>
    </source>
</evidence>
<accession>K8PAI8</accession>
<dbReference type="HOGENOM" id="CLU_2128162_0_0_5"/>
<dbReference type="PATRIC" id="fig|883079.3.peg.1738"/>
<dbReference type="AlphaFoldDB" id="K8PAI8"/>
<dbReference type="Proteomes" id="UP000001095">
    <property type="component" value="Unassembled WGS sequence"/>
</dbReference>
<organism evidence="1 2">
    <name type="scientific">Afipia clevelandensis ATCC 49720</name>
    <dbReference type="NCBI Taxonomy" id="883079"/>
    <lineage>
        <taxon>Bacteria</taxon>
        <taxon>Pseudomonadati</taxon>
        <taxon>Pseudomonadota</taxon>
        <taxon>Alphaproteobacteria</taxon>
        <taxon>Hyphomicrobiales</taxon>
        <taxon>Nitrobacteraceae</taxon>
        <taxon>Afipia</taxon>
    </lineage>
</organism>
<dbReference type="RefSeq" id="WP_002712570.1">
    <property type="nucleotide sequence ID" value="NZ_KB375281.1"/>
</dbReference>
<dbReference type="EMBL" id="AGWY01000007">
    <property type="protein sequence ID" value="EKS37754.1"/>
    <property type="molecule type" value="Genomic_DNA"/>
</dbReference>
<evidence type="ECO:0000313" key="1">
    <source>
        <dbReference type="EMBL" id="EKS37754.1"/>
    </source>
</evidence>
<reference evidence="1 2" key="1">
    <citation type="submission" date="2012-04" db="EMBL/GenBank/DDBJ databases">
        <title>The Genome Sequence of Afipia clevelandensis ATCC 49720.</title>
        <authorList>
            <consortium name="The Broad Institute Genome Sequencing Platform"/>
            <person name="Earl A."/>
            <person name="Ward D."/>
            <person name="Feldgarden M."/>
            <person name="Gevers D."/>
            <person name="Huys G."/>
            <person name="Walker B."/>
            <person name="Young S.K."/>
            <person name="Zeng Q."/>
            <person name="Gargeya S."/>
            <person name="Fitzgerald M."/>
            <person name="Haas B."/>
            <person name="Abouelleil A."/>
            <person name="Alvarado L."/>
            <person name="Arachchi H.M."/>
            <person name="Berlin A."/>
            <person name="Chapman S.B."/>
            <person name="Goldberg J."/>
            <person name="Griggs A."/>
            <person name="Gujja S."/>
            <person name="Hansen M."/>
            <person name="Howarth C."/>
            <person name="Imamovic A."/>
            <person name="Larimer J."/>
            <person name="McCowen C."/>
            <person name="Montmayeur A."/>
            <person name="Murphy C."/>
            <person name="Neiman D."/>
            <person name="Pearson M."/>
            <person name="Priest M."/>
            <person name="Roberts A."/>
            <person name="Saif S."/>
            <person name="Shea T."/>
            <person name="Sisk P."/>
            <person name="Sykes S."/>
            <person name="Wortman J."/>
            <person name="Nusbaum C."/>
            <person name="Birren B."/>
        </authorList>
    </citation>
    <scope>NUCLEOTIDE SEQUENCE [LARGE SCALE GENOMIC DNA]</scope>
    <source>
        <strain evidence="1 2">ATCC 49720</strain>
    </source>
</reference>
<dbReference type="OrthoDB" id="8265675at2"/>
<name>K8PAI8_9BRAD</name>
<protein>
    <recommendedName>
        <fullName evidence="3">BppU N-terminal domain-containing protein</fullName>
    </recommendedName>
</protein>
<sequence>MYQGSLPATSNREDFEAIYQLVDEDTGDPIDLTAATIEFDISEPGCRPLITATTDNGKITLVEDTTFRVAIPRSEMANLCAGQYDVGATIENAGETRSFIIGALPVLDGRVSR</sequence>
<gene>
    <name evidence="1" type="ORF">HMPREF9696_01704</name>
</gene>
<keyword evidence="2" id="KW-1185">Reference proteome</keyword>
<evidence type="ECO:0000313" key="2">
    <source>
        <dbReference type="Proteomes" id="UP000001095"/>
    </source>
</evidence>
<proteinExistence type="predicted"/>